<dbReference type="CDD" id="cd12169">
    <property type="entry name" value="PGDH_like_1"/>
    <property type="match status" value="1"/>
</dbReference>
<dbReference type="InterPro" id="IPR050857">
    <property type="entry name" value="D-2-hydroxyacid_DH"/>
</dbReference>
<dbReference type="Gene3D" id="3.40.50.720">
    <property type="entry name" value="NAD(P)-binding Rossmann-like Domain"/>
    <property type="match status" value="2"/>
</dbReference>
<dbReference type="RefSeq" id="WP_161041098.1">
    <property type="nucleotide sequence ID" value="NZ_WWCM01000023.1"/>
</dbReference>
<evidence type="ECO:0000256" key="2">
    <source>
        <dbReference type="ARBA" id="ARBA00023002"/>
    </source>
</evidence>
<dbReference type="EMBL" id="WWCM01000023">
    <property type="protein sequence ID" value="MYM41839.1"/>
    <property type="molecule type" value="Genomic_DNA"/>
</dbReference>
<dbReference type="SUPFAM" id="SSF52283">
    <property type="entry name" value="Formate/glycerate dehydrogenase catalytic domain-like"/>
    <property type="match status" value="1"/>
</dbReference>
<evidence type="ECO:0000259" key="6">
    <source>
        <dbReference type="Pfam" id="PF02826"/>
    </source>
</evidence>
<sequence length="334" mass="36006">MKIAILDDYQNATPSLACFDLLRDHEVKVFNNTTRGLGQLAIRLAPYDALVLIRERTALNRALLARLPNLKVISQTGKLAGHVDVAAATELGIAIAEGVGSPTAPAELTWALIMAAARKIVPYASNLRDGLWQTASVNPQLNGLGMVLKGRTLGIWGYGKIGQLVAGYGRAFGMQVLVWGSESSRAKAVADGFQAAASRAALFGQADVLSLHLRLHADTRGIVTAEDLARMQPDALFVNTSRAELVQPDALEQALGRGRPGYAALDVYTSEPLGTDSPLLRIPTVLATPHLGYVERDSYELYFRHAFQNIVDFAAGQCQTIHNPDYRAQARPLA</sequence>
<comment type="caution">
    <text evidence="7">The sequence shown here is derived from an EMBL/GenBank/DDBJ whole genome shotgun (WGS) entry which is preliminary data.</text>
</comment>
<reference evidence="7 8" key="1">
    <citation type="submission" date="2019-12" db="EMBL/GenBank/DDBJ databases">
        <title>Novel species isolated from a subtropical stream in China.</title>
        <authorList>
            <person name="Lu H."/>
        </authorList>
    </citation>
    <scope>NUCLEOTIDE SEQUENCE [LARGE SCALE GENOMIC DNA]</scope>
    <source>
        <strain evidence="7 8">CY13W</strain>
    </source>
</reference>
<proteinExistence type="inferred from homology"/>
<keyword evidence="3" id="KW-0520">NAD</keyword>
<dbReference type="Proteomes" id="UP000478090">
    <property type="component" value="Unassembled WGS sequence"/>
</dbReference>
<protein>
    <submittedName>
        <fullName evidence="7">D-2-hydroxyacid dehydrogenase family protein</fullName>
    </submittedName>
</protein>
<evidence type="ECO:0000313" key="8">
    <source>
        <dbReference type="Proteomes" id="UP000478090"/>
    </source>
</evidence>
<dbReference type="Pfam" id="PF00389">
    <property type="entry name" value="2-Hacid_dh"/>
    <property type="match status" value="1"/>
</dbReference>
<dbReference type="PANTHER" id="PTHR42789">
    <property type="entry name" value="D-ISOMER SPECIFIC 2-HYDROXYACID DEHYDROGENASE FAMILY PROTEIN (AFU_ORTHOLOGUE AFUA_6G10090)"/>
    <property type="match status" value="1"/>
</dbReference>
<evidence type="ECO:0000256" key="1">
    <source>
        <dbReference type="ARBA" id="ARBA00005854"/>
    </source>
</evidence>
<feature type="domain" description="D-isomer specific 2-hydroxyacid dehydrogenase catalytic" evidence="5">
    <location>
        <begin position="19"/>
        <end position="318"/>
    </location>
</feature>
<gene>
    <name evidence="7" type="ORF">GTP27_21270</name>
</gene>
<dbReference type="PANTHER" id="PTHR42789:SF1">
    <property type="entry name" value="D-ISOMER SPECIFIC 2-HYDROXYACID DEHYDROGENASE FAMILY PROTEIN (AFU_ORTHOLOGUE AFUA_6G10090)"/>
    <property type="match status" value="1"/>
</dbReference>
<keyword evidence="2 4" id="KW-0560">Oxidoreductase</keyword>
<evidence type="ECO:0000256" key="4">
    <source>
        <dbReference type="RuleBase" id="RU003719"/>
    </source>
</evidence>
<evidence type="ECO:0000313" key="7">
    <source>
        <dbReference type="EMBL" id="MYM41839.1"/>
    </source>
</evidence>
<dbReference type="SUPFAM" id="SSF51735">
    <property type="entry name" value="NAD(P)-binding Rossmann-fold domains"/>
    <property type="match status" value="1"/>
</dbReference>
<keyword evidence="8" id="KW-1185">Reference proteome</keyword>
<accession>A0ABW9VQI1</accession>
<feature type="domain" description="D-isomer specific 2-hydroxyacid dehydrogenase NAD-binding" evidence="6">
    <location>
        <begin position="111"/>
        <end position="292"/>
    </location>
</feature>
<evidence type="ECO:0000259" key="5">
    <source>
        <dbReference type="Pfam" id="PF00389"/>
    </source>
</evidence>
<name>A0ABW9VQI1_9BURK</name>
<organism evidence="7 8">
    <name type="scientific">Duganella qianjiadongensis</name>
    <dbReference type="NCBI Taxonomy" id="2692176"/>
    <lineage>
        <taxon>Bacteria</taxon>
        <taxon>Pseudomonadati</taxon>
        <taxon>Pseudomonadota</taxon>
        <taxon>Betaproteobacteria</taxon>
        <taxon>Burkholderiales</taxon>
        <taxon>Oxalobacteraceae</taxon>
        <taxon>Telluria group</taxon>
        <taxon>Duganella</taxon>
    </lineage>
</organism>
<dbReference type="InterPro" id="IPR036291">
    <property type="entry name" value="NAD(P)-bd_dom_sf"/>
</dbReference>
<dbReference type="InterPro" id="IPR006140">
    <property type="entry name" value="D-isomer_DH_NAD-bd"/>
</dbReference>
<dbReference type="InterPro" id="IPR006139">
    <property type="entry name" value="D-isomer_2_OHA_DH_cat_dom"/>
</dbReference>
<dbReference type="Pfam" id="PF02826">
    <property type="entry name" value="2-Hacid_dh_C"/>
    <property type="match status" value="1"/>
</dbReference>
<evidence type="ECO:0000256" key="3">
    <source>
        <dbReference type="ARBA" id="ARBA00023027"/>
    </source>
</evidence>
<comment type="similarity">
    <text evidence="1 4">Belongs to the D-isomer specific 2-hydroxyacid dehydrogenase family.</text>
</comment>